<dbReference type="Pfam" id="PF01527">
    <property type="entry name" value="HTH_Tnp_1"/>
    <property type="match status" value="1"/>
</dbReference>
<name>A0ABS6NRX2_9BURK</name>
<dbReference type="Proteomes" id="UP000722165">
    <property type="component" value="Unassembled WGS sequence"/>
</dbReference>
<organism evidence="1 2">
    <name type="scientific">Advenella alkanexedens</name>
    <dbReference type="NCBI Taxonomy" id="1481665"/>
    <lineage>
        <taxon>Bacteria</taxon>
        <taxon>Pseudomonadati</taxon>
        <taxon>Pseudomonadota</taxon>
        <taxon>Betaproteobacteria</taxon>
        <taxon>Burkholderiales</taxon>
        <taxon>Alcaligenaceae</taxon>
    </lineage>
</organism>
<accession>A0ABS6NRX2</accession>
<keyword evidence="2" id="KW-1185">Reference proteome</keyword>
<reference evidence="1 2" key="1">
    <citation type="submission" date="2021-06" db="EMBL/GenBank/DDBJ databases">
        <authorList>
            <person name="Lu T."/>
            <person name="Wang Q."/>
            <person name="Han X."/>
        </authorList>
    </citation>
    <scope>NUCLEOTIDE SEQUENCE [LARGE SCALE GENOMIC DNA]</scope>
    <source>
        <strain evidence="1 2">LAM0050</strain>
    </source>
</reference>
<sequence>MNDIMPLKPVRRSYSADFKAELVKASQQPGVSLAGLALRHGLNANLLRRWVREHEREGKHLATQSDTAIPFVAVSLPAPVSSHSCQLQMQGKDLQVTLSVPLHQLEQCSGLLLRLLR</sequence>
<evidence type="ECO:0000313" key="1">
    <source>
        <dbReference type="EMBL" id="MBV4397946.1"/>
    </source>
</evidence>
<proteinExistence type="predicted"/>
<dbReference type="EMBL" id="JAHSPR010000010">
    <property type="protein sequence ID" value="MBV4397946.1"/>
    <property type="molecule type" value="Genomic_DNA"/>
</dbReference>
<gene>
    <name evidence="1" type="ORF">KU392_11900</name>
</gene>
<comment type="caution">
    <text evidence="1">The sequence shown here is derived from an EMBL/GenBank/DDBJ whole genome shotgun (WGS) entry which is preliminary data.</text>
</comment>
<dbReference type="NCBIfam" id="NF047595">
    <property type="entry name" value="IS66_ISRel24_TnpA"/>
    <property type="match status" value="1"/>
</dbReference>
<dbReference type="RefSeq" id="WP_217735421.1">
    <property type="nucleotide sequence ID" value="NZ_JAHSPR010000010.1"/>
</dbReference>
<protein>
    <submittedName>
        <fullName evidence="1">Transposase</fullName>
    </submittedName>
</protein>
<dbReference type="InterPro" id="IPR002514">
    <property type="entry name" value="Transposase_8"/>
</dbReference>
<evidence type="ECO:0000313" key="2">
    <source>
        <dbReference type="Proteomes" id="UP000722165"/>
    </source>
</evidence>